<protein>
    <submittedName>
        <fullName evidence="1">Uncharacterized protein</fullName>
    </submittedName>
</protein>
<evidence type="ECO:0000313" key="6">
    <source>
        <dbReference type="EMBL" id="KAE9196368.1"/>
    </source>
</evidence>
<dbReference type="Proteomes" id="UP000488956">
    <property type="component" value="Unassembled WGS sequence"/>
</dbReference>
<organism evidence="1 9">
    <name type="scientific">Phytophthora fragariae</name>
    <dbReference type="NCBI Taxonomy" id="53985"/>
    <lineage>
        <taxon>Eukaryota</taxon>
        <taxon>Sar</taxon>
        <taxon>Stramenopiles</taxon>
        <taxon>Oomycota</taxon>
        <taxon>Peronosporomycetes</taxon>
        <taxon>Peronosporales</taxon>
        <taxon>Peronosporaceae</taxon>
        <taxon>Phytophthora</taxon>
    </lineage>
</organism>
<evidence type="ECO:0000313" key="9">
    <source>
        <dbReference type="Proteomes" id="UP000429523"/>
    </source>
</evidence>
<evidence type="ECO:0000313" key="1">
    <source>
        <dbReference type="EMBL" id="KAE8927675.1"/>
    </source>
</evidence>
<evidence type="ECO:0000313" key="16">
    <source>
        <dbReference type="Proteomes" id="UP000488956"/>
    </source>
</evidence>
<evidence type="ECO:0000313" key="14">
    <source>
        <dbReference type="Proteomes" id="UP000476176"/>
    </source>
</evidence>
<dbReference type="EMBL" id="QXGE01001730">
    <property type="protein sequence ID" value="KAE9288980.1"/>
    <property type="molecule type" value="Genomic_DNA"/>
</dbReference>
<dbReference type="AlphaFoldDB" id="A0A6A3E297"/>
<dbReference type="Proteomes" id="UP000476176">
    <property type="component" value="Unassembled WGS sequence"/>
</dbReference>
<sequence length="96" mass="9958">MSNVSSTYSLSVMSLIVGGASCNGSHPTLSPDQSPRTSETRMAMLYVGGEIQCTHIYPVGMVRVGGLKPANSMKMELRSAPSVVATATLGSAYTSS</sequence>
<dbReference type="EMBL" id="QXGF01001809">
    <property type="protein sequence ID" value="KAE8927675.1"/>
    <property type="molecule type" value="Genomic_DNA"/>
</dbReference>
<evidence type="ECO:0000313" key="10">
    <source>
        <dbReference type="Proteomes" id="UP000433483"/>
    </source>
</evidence>
<dbReference type="Proteomes" id="UP000441208">
    <property type="component" value="Unassembled WGS sequence"/>
</dbReference>
<dbReference type="EMBL" id="QXGB01001794">
    <property type="protein sequence ID" value="KAE9185442.1"/>
    <property type="molecule type" value="Genomic_DNA"/>
</dbReference>
<dbReference type="Proteomes" id="UP000433483">
    <property type="component" value="Unassembled WGS sequence"/>
</dbReference>
<evidence type="ECO:0000313" key="15">
    <source>
        <dbReference type="Proteomes" id="UP000486351"/>
    </source>
</evidence>
<evidence type="ECO:0000313" key="5">
    <source>
        <dbReference type="EMBL" id="KAE9185442.1"/>
    </source>
</evidence>
<dbReference type="EMBL" id="QXFY01000458">
    <property type="protein sequence ID" value="KAE9343798.1"/>
    <property type="molecule type" value="Genomic_DNA"/>
</dbReference>
<dbReference type="Proteomes" id="UP000486351">
    <property type="component" value="Unassembled WGS sequence"/>
</dbReference>
<dbReference type="Proteomes" id="UP000437068">
    <property type="component" value="Unassembled WGS sequence"/>
</dbReference>
<dbReference type="EMBL" id="QXFZ01001759">
    <property type="protein sequence ID" value="KAE9085422.1"/>
    <property type="molecule type" value="Genomic_DNA"/>
</dbReference>
<proteinExistence type="predicted"/>
<dbReference type="Proteomes" id="UP000460718">
    <property type="component" value="Unassembled WGS sequence"/>
</dbReference>
<evidence type="ECO:0000313" key="12">
    <source>
        <dbReference type="Proteomes" id="UP000441208"/>
    </source>
</evidence>
<evidence type="ECO:0000313" key="4">
    <source>
        <dbReference type="EMBL" id="KAE9114337.1"/>
    </source>
</evidence>
<keyword evidence="10" id="KW-1185">Reference proteome</keyword>
<reference evidence="9 10" key="1">
    <citation type="submission" date="2018-08" db="EMBL/GenBank/DDBJ databases">
        <title>Genomic investigation of the strawberry pathogen Phytophthora fragariae indicates pathogenicity is determined by transcriptional variation in three key races.</title>
        <authorList>
            <person name="Adams T.M."/>
            <person name="Armitage A.D."/>
            <person name="Sobczyk M.K."/>
            <person name="Bates H.J."/>
            <person name="Dunwell J.M."/>
            <person name="Nellist C.F."/>
            <person name="Harrison R.J."/>
        </authorList>
    </citation>
    <scope>NUCLEOTIDE SEQUENCE [LARGE SCALE GENOMIC DNA]</scope>
    <source>
        <strain evidence="7 11">A4</strain>
        <strain evidence="6 14">BC-23</strain>
        <strain evidence="5 10">NOV-27</strain>
        <strain evidence="3 12">NOV-71</strain>
        <strain evidence="8 15">NOV-77</strain>
        <strain evidence="1 9">NOV-9</strain>
        <strain evidence="4 16">ONT-3</strain>
        <strain evidence="2 13">SCRP245</strain>
    </source>
</reference>
<evidence type="ECO:0000313" key="7">
    <source>
        <dbReference type="EMBL" id="KAE9288980.1"/>
    </source>
</evidence>
<evidence type="ECO:0000313" key="3">
    <source>
        <dbReference type="EMBL" id="KAE9085422.1"/>
    </source>
</evidence>
<dbReference type="EMBL" id="QXGC01001771">
    <property type="protein sequence ID" value="KAE9196368.1"/>
    <property type="molecule type" value="Genomic_DNA"/>
</dbReference>
<dbReference type="EMBL" id="QXFW01001777">
    <property type="protein sequence ID" value="KAE8985969.1"/>
    <property type="molecule type" value="Genomic_DNA"/>
</dbReference>
<evidence type="ECO:0000313" key="13">
    <source>
        <dbReference type="Proteomes" id="UP000460718"/>
    </source>
</evidence>
<dbReference type="Proteomes" id="UP000429523">
    <property type="component" value="Unassembled WGS sequence"/>
</dbReference>
<comment type="caution">
    <text evidence="1">The sequence shown here is derived from an EMBL/GenBank/DDBJ whole genome shotgun (WGS) entry which is preliminary data.</text>
</comment>
<accession>A0A6A3E297</accession>
<gene>
    <name evidence="7" type="ORF">PF001_g20263</name>
    <name evidence="6" type="ORF">PF004_g20157</name>
    <name evidence="5" type="ORF">PF005_g21257</name>
    <name evidence="3" type="ORF">PF007_g21149</name>
    <name evidence="8" type="ORF">PF008_g9523</name>
    <name evidence="1" type="ORF">PF009_g22162</name>
    <name evidence="4" type="ORF">PF010_g9742</name>
    <name evidence="2" type="ORF">PF011_g20178</name>
</gene>
<evidence type="ECO:0000313" key="11">
    <source>
        <dbReference type="Proteomes" id="UP000437068"/>
    </source>
</evidence>
<dbReference type="EMBL" id="QXFX01000473">
    <property type="protein sequence ID" value="KAE9114337.1"/>
    <property type="molecule type" value="Genomic_DNA"/>
</dbReference>
<evidence type="ECO:0000313" key="2">
    <source>
        <dbReference type="EMBL" id="KAE8985969.1"/>
    </source>
</evidence>
<evidence type="ECO:0000313" key="8">
    <source>
        <dbReference type="EMBL" id="KAE9343798.1"/>
    </source>
</evidence>
<name>A0A6A3E297_9STRA</name>